<dbReference type="Proteomes" id="UP001055879">
    <property type="component" value="Linkage Group LG11"/>
</dbReference>
<reference evidence="2" key="1">
    <citation type="journal article" date="2022" name="Mol. Ecol. Resour.">
        <title>The genomes of chicory, endive, great burdock and yacon provide insights into Asteraceae palaeo-polyploidization history and plant inulin production.</title>
        <authorList>
            <person name="Fan W."/>
            <person name="Wang S."/>
            <person name="Wang H."/>
            <person name="Wang A."/>
            <person name="Jiang F."/>
            <person name="Liu H."/>
            <person name="Zhao H."/>
            <person name="Xu D."/>
            <person name="Zhang Y."/>
        </authorList>
    </citation>
    <scope>NUCLEOTIDE SEQUENCE [LARGE SCALE GENOMIC DNA]</scope>
    <source>
        <strain evidence="2">cv. Niubang</strain>
    </source>
</reference>
<keyword evidence="2" id="KW-1185">Reference proteome</keyword>
<evidence type="ECO:0000313" key="1">
    <source>
        <dbReference type="EMBL" id="KAI3691652.1"/>
    </source>
</evidence>
<organism evidence="1 2">
    <name type="scientific">Arctium lappa</name>
    <name type="common">Greater burdock</name>
    <name type="synonym">Lappa major</name>
    <dbReference type="NCBI Taxonomy" id="4217"/>
    <lineage>
        <taxon>Eukaryota</taxon>
        <taxon>Viridiplantae</taxon>
        <taxon>Streptophyta</taxon>
        <taxon>Embryophyta</taxon>
        <taxon>Tracheophyta</taxon>
        <taxon>Spermatophyta</taxon>
        <taxon>Magnoliopsida</taxon>
        <taxon>eudicotyledons</taxon>
        <taxon>Gunneridae</taxon>
        <taxon>Pentapetalae</taxon>
        <taxon>asterids</taxon>
        <taxon>campanulids</taxon>
        <taxon>Asterales</taxon>
        <taxon>Asteraceae</taxon>
        <taxon>Carduoideae</taxon>
        <taxon>Cardueae</taxon>
        <taxon>Arctiinae</taxon>
        <taxon>Arctium</taxon>
    </lineage>
</organism>
<gene>
    <name evidence="1" type="ORF">L6452_31452</name>
</gene>
<accession>A0ACB8Z1H5</accession>
<dbReference type="EMBL" id="CM042057">
    <property type="protein sequence ID" value="KAI3691652.1"/>
    <property type="molecule type" value="Genomic_DNA"/>
</dbReference>
<sequence>MGGDGGGSGGDGGEGDEKLEMVCGWCQKPISDDFTYSCIKCRYFVHKYCTLLKDVSHPYHHRHPLSLTVGSESWFCDVCDDQGLVWGFRYRCDLCDFDACTKCGVAAALLKDAASIKFEHEGHPQHTLTLQLRPAAFRCDACKTEDKDLFYQCNDCTFWIHKTCATLARNIHLPHHHHHDLLLAYSLPENFYNFVYFYQQPFTSRDDPGTSNAQEQSNDHDLIKFPMSKAFTNPLRQLNFEKTTLDDDGATEINHWSHHHPLILNVEPQGNAMLAIDHHDPIVVCYGCVRSLTFPYYSCKYGCKFFLHKYCVQLPRTLKHKLHANHPLDLINYGPKDSFYQCSGCFLYGNIFVYTCKTCKFYLDVNCAFLPQIIKHESHKHPLSQDIDLETRCNACFDWFDGIYYSCRACDFQLDLLCAMRSPYSLAHRYCKGHEVPLIYPPIEDHLEDFYCTICETEIHPKYWLYHCQECDNSFHLGCIGKSDLSENRILEGTQIVSYHKHPLRYVRRKKTPRYVCFGCNLDINDHLILECQTGTCPFKICVQCDVAIREKTDEHLINENVWTKNIKEVVNKSNGTWGMMPRGGRIGPSAAPSLSWSGGASGGLAMQLCLCNPTPCGSPPS</sequence>
<evidence type="ECO:0000313" key="2">
    <source>
        <dbReference type="Proteomes" id="UP001055879"/>
    </source>
</evidence>
<proteinExistence type="predicted"/>
<comment type="caution">
    <text evidence="1">The sequence shown here is derived from an EMBL/GenBank/DDBJ whole genome shotgun (WGS) entry which is preliminary data.</text>
</comment>
<protein>
    <submittedName>
        <fullName evidence="1">Uncharacterized protein</fullName>
    </submittedName>
</protein>
<reference evidence="1 2" key="2">
    <citation type="journal article" date="2022" name="Mol. Ecol. Resour.">
        <title>The genomes of chicory, endive, great burdock and yacon provide insights into Asteraceae paleo-polyploidization history and plant inulin production.</title>
        <authorList>
            <person name="Fan W."/>
            <person name="Wang S."/>
            <person name="Wang H."/>
            <person name="Wang A."/>
            <person name="Jiang F."/>
            <person name="Liu H."/>
            <person name="Zhao H."/>
            <person name="Xu D."/>
            <person name="Zhang Y."/>
        </authorList>
    </citation>
    <scope>NUCLEOTIDE SEQUENCE [LARGE SCALE GENOMIC DNA]</scope>
    <source>
        <strain evidence="2">cv. Niubang</strain>
    </source>
</reference>
<name>A0ACB8Z1H5_ARCLA</name>